<dbReference type="InterPro" id="IPR050560">
    <property type="entry name" value="MYB_TF"/>
</dbReference>
<comment type="caution">
    <text evidence="6">The sequence shown here is derived from an EMBL/GenBank/DDBJ whole genome shotgun (WGS) entry which is preliminary data.</text>
</comment>
<feature type="region of interest" description="Disordered" evidence="3">
    <location>
        <begin position="154"/>
        <end position="175"/>
    </location>
</feature>
<dbReference type="Pfam" id="PF13921">
    <property type="entry name" value="Myb_DNA-bind_6"/>
    <property type="match status" value="1"/>
</dbReference>
<feature type="domain" description="Myb-like" evidence="4">
    <location>
        <begin position="228"/>
        <end position="278"/>
    </location>
</feature>
<organism evidence="6 7">
    <name type="scientific">Colocasia esculenta</name>
    <name type="common">Wild taro</name>
    <name type="synonym">Arum esculentum</name>
    <dbReference type="NCBI Taxonomy" id="4460"/>
    <lineage>
        <taxon>Eukaryota</taxon>
        <taxon>Viridiplantae</taxon>
        <taxon>Streptophyta</taxon>
        <taxon>Embryophyta</taxon>
        <taxon>Tracheophyta</taxon>
        <taxon>Spermatophyta</taxon>
        <taxon>Magnoliopsida</taxon>
        <taxon>Liliopsida</taxon>
        <taxon>Araceae</taxon>
        <taxon>Aroideae</taxon>
        <taxon>Colocasieae</taxon>
        <taxon>Colocasia</taxon>
    </lineage>
</organism>
<feature type="compositionally biased region" description="Polar residues" evidence="3">
    <location>
        <begin position="157"/>
        <end position="170"/>
    </location>
</feature>
<protein>
    <submittedName>
        <fullName evidence="6">Uncharacterized protein</fullName>
    </submittedName>
</protein>
<evidence type="ECO:0000256" key="2">
    <source>
        <dbReference type="ARBA" id="ARBA00023125"/>
    </source>
</evidence>
<feature type="domain" description="Myb-like" evidence="4">
    <location>
        <begin position="176"/>
        <end position="227"/>
    </location>
</feature>
<evidence type="ECO:0000313" key="7">
    <source>
        <dbReference type="Proteomes" id="UP000652761"/>
    </source>
</evidence>
<dbReference type="Gene3D" id="1.10.10.60">
    <property type="entry name" value="Homeodomain-like"/>
    <property type="match status" value="2"/>
</dbReference>
<dbReference type="GO" id="GO:0000978">
    <property type="term" value="F:RNA polymerase II cis-regulatory region sequence-specific DNA binding"/>
    <property type="evidence" value="ECO:0007669"/>
    <property type="project" value="TreeGrafter"/>
</dbReference>
<dbReference type="GO" id="GO:0005634">
    <property type="term" value="C:nucleus"/>
    <property type="evidence" value="ECO:0007669"/>
    <property type="project" value="TreeGrafter"/>
</dbReference>
<feature type="domain" description="HTH myb-type" evidence="5">
    <location>
        <begin position="232"/>
        <end position="282"/>
    </location>
</feature>
<dbReference type="PANTHER" id="PTHR45614:SF285">
    <property type="entry name" value="TRANSCRIPTION FACTOR MYB98"/>
    <property type="match status" value="1"/>
</dbReference>
<dbReference type="FunFam" id="1.10.10.60:FF:000010">
    <property type="entry name" value="Transcriptional activator Myb isoform A"/>
    <property type="match status" value="1"/>
</dbReference>
<reference evidence="6" key="1">
    <citation type="submission" date="2017-07" db="EMBL/GenBank/DDBJ databases">
        <title>Taro Niue Genome Assembly and Annotation.</title>
        <authorList>
            <person name="Atibalentja N."/>
            <person name="Keating K."/>
            <person name="Fields C.J."/>
        </authorList>
    </citation>
    <scope>NUCLEOTIDE SEQUENCE</scope>
    <source>
        <strain evidence="6">Niue_2</strain>
        <tissue evidence="6">Leaf</tissue>
    </source>
</reference>
<dbReference type="AlphaFoldDB" id="A0A843X2G8"/>
<dbReference type="PANTHER" id="PTHR45614">
    <property type="entry name" value="MYB PROTEIN-RELATED"/>
    <property type="match status" value="1"/>
</dbReference>
<evidence type="ECO:0000256" key="3">
    <source>
        <dbReference type="SAM" id="MobiDB-lite"/>
    </source>
</evidence>
<evidence type="ECO:0000313" key="6">
    <source>
        <dbReference type="EMBL" id="MQM11034.1"/>
    </source>
</evidence>
<keyword evidence="2" id="KW-0238">DNA-binding</keyword>
<dbReference type="PROSITE" id="PS51294">
    <property type="entry name" value="HTH_MYB"/>
    <property type="match status" value="2"/>
</dbReference>
<dbReference type="SUPFAM" id="SSF46689">
    <property type="entry name" value="Homeodomain-like"/>
    <property type="match status" value="1"/>
</dbReference>
<dbReference type="OrthoDB" id="2143914at2759"/>
<evidence type="ECO:0000259" key="5">
    <source>
        <dbReference type="PROSITE" id="PS51294"/>
    </source>
</evidence>
<accession>A0A843X2G8</accession>
<dbReference type="InterPro" id="IPR017930">
    <property type="entry name" value="Myb_dom"/>
</dbReference>
<gene>
    <name evidence="6" type="ORF">Taro_043934</name>
</gene>
<feature type="domain" description="HTH myb-type" evidence="5">
    <location>
        <begin position="176"/>
        <end position="231"/>
    </location>
</feature>
<keyword evidence="1" id="KW-0677">Repeat</keyword>
<evidence type="ECO:0000256" key="1">
    <source>
        <dbReference type="ARBA" id="ARBA00022737"/>
    </source>
</evidence>
<evidence type="ECO:0000259" key="4">
    <source>
        <dbReference type="PROSITE" id="PS50090"/>
    </source>
</evidence>
<keyword evidence="7" id="KW-1185">Reference proteome</keyword>
<dbReference type="InterPro" id="IPR009057">
    <property type="entry name" value="Homeodomain-like_sf"/>
</dbReference>
<proteinExistence type="predicted"/>
<dbReference type="InterPro" id="IPR001005">
    <property type="entry name" value="SANT/Myb"/>
</dbReference>
<dbReference type="GO" id="GO:0000981">
    <property type="term" value="F:DNA-binding transcription factor activity, RNA polymerase II-specific"/>
    <property type="evidence" value="ECO:0007669"/>
    <property type="project" value="TreeGrafter"/>
</dbReference>
<sequence length="465" mass="51846">MANTAADWLAKQARIAKFNTNWSYAIPEELSNICKVEASKMEFVSSKLEKDDELSLLETYYPHDGQEFHVLSPFDPISSEQVLVLEILGSDTPSNASDCVDKSFHGIDSSSMIKAIAYPVELDQSHTTTVHEIKPLACFKPSEEAQQLKVGNGFPHSVSTSEKSAPNKNGTKGYKKMNTIKGQWTQEEDRLLAGLVEQHGVKRWSFIAQKIKGRVGKQCRERWHNHLRPNIKKDAWSEKEDKILIQAHKEVGNKWAEIAKRLHGRTENSIKNHWNATKRRQFARRRCRNPRNPKPSSLLQNYIKSLNPISPLAPAVVAAHAATIEDNRDKSTSNNPGISQEDAAVKLPQDHGDDDTLLLVHMWDVGDVPNYLVDDGAFAGSHSAIAGQLFGQPPAGYASSPETAMWEGAAPLLLQQCHSVEKEIDLMEMISQAGGYCSSRAAKPAPPSTISEKKWMERIENSLRK</sequence>
<dbReference type="Proteomes" id="UP000652761">
    <property type="component" value="Unassembled WGS sequence"/>
</dbReference>
<dbReference type="EMBL" id="NMUH01004850">
    <property type="protein sequence ID" value="MQM11034.1"/>
    <property type="molecule type" value="Genomic_DNA"/>
</dbReference>
<name>A0A843X2G8_COLES</name>
<dbReference type="SMART" id="SM00717">
    <property type="entry name" value="SANT"/>
    <property type="match status" value="2"/>
</dbReference>
<dbReference type="PROSITE" id="PS50090">
    <property type="entry name" value="MYB_LIKE"/>
    <property type="match status" value="2"/>
</dbReference>
<dbReference type="CDD" id="cd00167">
    <property type="entry name" value="SANT"/>
    <property type="match status" value="2"/>
</dbReference>